<reference evidence="3" key="4">
    <citation type="journal article" date="2018" name="Nature">
        <title>A major lineage of non-tailed dsDNA viruses as unrecognized killers of marine bacteria.</title>
        <authorList>
            <person name="Kauffman K.M."/>
            <person name="Hussain F.A."/>
            <person name="Yang J."/>
            <person name="Arevalo P."/>
            <person name="Brown J.M."/>
            <person name="Chang W.K."/>
            <person name="VanInsberghe D."/>
            <person name="Elsherbini J."/>
            <person name="Sharma R.S."/>
            <person name="Cutler M.B."/>
            <person name="Kelly L."/>
            <person name="Polz M.F."/>
        </authorList>
    </citation>
    <scope>NUCLEOTIDE SEQUENCE</scope>
    <source>
        <strain evidence="3">10N.261.52.F7</strain>
        <strain evidence="2">10N.286.55.C1</strain>
    </source>
</reference>
<gene>
    <name evidence="3" type="ORF">BCT99_17970</name>
    <name evidence="2" type="ORF">BCV30_05295</name>
</gene>
<dbReference type="EMBL" id="MCSI01000091">
    <property type="protein sequence ID" value="PME67480.1"/>
    <property type="molecule type" value="Genomic_DNA"/>
</dbReference>
<dbReference type="RefSeq" id="WP_017105149.1">
    <property type="nucleotide sequence ID" value="NZ_JAJGZN020000001.1"/>
</dbReference>
<feature type="chain" id="PRO_5015061147" evidence="1">
    <location>
        <begin position="19"/>
        <end position="107"/>
    </location>
</feature>
<reference evidence="2" key="2">
    <citation type="submission" date="2016-07" db="EMBL/GenBank/DDBJ databases">
        <authorList>
            <person name="Wan K."/>
            <person name="Booth B."/>
            <person name="Spirohn K."/>
            <person name="Hao T."/>
            <person name="Hu Y."/>
            <person name="Calderwood M."/>
            <person name="Hill D."/>
            <person name="Mohr S."/>
            <person name="Vidal M."/>
            <person name="Celniker S."/>
            <person name="Perrimon N."/>
        </authorList>
    </citation>
    <scope>NUCLEOTIDE SEQUENCE</scope>
    <source>
        <strain evidence="2">10N.286.55.C1</strain>
    </source>
</reference>
<name>A0A1B9PSD9_9VIBR</name>
<dbReference type="Proteomes" id="UP000235778">
    <property type="component" value="Unassembled WGS sequence"/>
</dbReference>
<proteinExistence type="predicted"/>
<accession>A0A1B9PSD9</accession>
<reference evidence="3" key="3">
    <citation type="submission" date="2016-07" db="EMBL/GenBank/DDBJ databases">
        <authorList>
            <person name="Kauffman K."/>
            <person name="Arevalo P."/>
            <person name="Polz M.F."/>
        </authorList>
    </citation>
    <scope>NUCLEOTIDE SEQUENCE</scope>
    <source>
        <strain evidence="3">10N.261.52.F7</strain>
    </source>
</reference>
<dbReference type="AlphaFoldDB" id="A0A1B9PSD9"/>
<protein>
    <submittedName>
        <fullName evidence="3">Uncharacterized protein</fullName>
    </submittedName>
</protein>
<evidence type="ECO:0000313" key="3">
    <source>
        <dbReference type="EMBL" id="PMK47301.1"/>
    </source>
</evidence>
<keyword evidence="1" id="KW-0732">Signal</keyword>
<sequence>MKSKLALLALLSFNTASANDLFLFEQVTAFKLGGEQHSLSGIEKHTQQRIRIEWRENPYENSQRLDRCITTFQQAMNQPERYYLHVELAQSTFIGCEIGVKESLLAN</sequence>
<evidence type="ECO:0000313" key="4">
    <source>
        <dbReference type="Proteomes" id="UP000235778"/>
    </source>
</evidence>
<evidence type="ECO:0000256" key="1">
    <source>
        <dbReference type="SAM" id="SignalP"/>
    </source>
</evidence>
<reference evidence="4" key="1">
    <citation type="submission" date="2016-07" db="EMBL/GenBank/DDBJ databases">
        <title>Nontailed viruses are major unrecognized killers of bacteria in the ocean.</title>
        <authorList>
            <person name="Kauffman K."/>
            <person name="Hussain F."/>
            <person name="Yang J."/>
            <person name="Arevalo P."/>
            <person name="Brown J."/>
            <person name="Cutler M."/>
            <person name="Kelly L."/>
            <person name="Polz M.F."/>
        </authorList>
    </citation>
    <scope>NUCLEOTIDE SEQUENCE [LARGE SCALE GENOMIC DNA]</scope>
    <source>
        <strain>10N.261.52.F7</strain>
        <strain evidence="4">10N.286.55.C1</strain>
    </source>
</reference>
<evidence type="ECO:0000313" key="2">
    <source>
        <dbReference type="EMBL" id="PME67480.1"/>
    </source>
</evidence>
<dbReference type="EMBL" id="MCXM01000014">
    <property type="protein sequence ID" value="PMK47301.1"/>
    <property type="molecule type" value="Genomic_DNA"/>
</dbReference>
<comment type="caution">
    <text evidence="3">The sequence shown here is derived from an EMBL/GenBank/DDBJ whole genome shotgun (WGS) entry which is preliminary data.</text>
</comment>
<organism evidence="3">
    <name type="scientific">Vibrio lentus</name>
    <dbReference type="NCBI Taxonomy" id="136468"/>
    <lineage>
        <taxon>Bacteria</taxon>
        <taxon>Pseudomonadati</taxon>
        <taxon>Pseudomonadota</taxon>
        <taxon>Gammaproteobacteria</taxon>
        <taxon>Vibrionales</taxon>
        <taxon>Vibrionaceae</taxon>
        <taxon>Vibrio</taxon>
    </lineage>
</organism>
<feature type="signal peptide" evidence="1">
    <location>
        <begin position="1"/>
        <end position="18"/>
    </location>
</feature>